<name>A0ACC0UVN0_9HYPO</name>
<gene>
    <name evidence="1" type="ORF">N3K66_006527</name>
</gene>
<keyword evidence="2" id="KW-1185">Reference proteome</keyword>
<organism evidence="1 2">
    <name type="scientific">Trichothecium roseum</name>
    <dbReference type="NCBI Taxonomy" id="47278"/>
    <lineage>
        <taxon>Eukaryota</taxon>
        <taxon>Fungi</taxon>
        <taxon>Dikarya</taxon>
        <taxon>Ascomycota</taxon>
        <taxon>Pezizomycotina</taxon>
        <taxon>Sordariomycetes</taxon>
        <taxon>Hypocreomycetidae</taxon>
        <taxon>Hypocreales</taxon>
        <taxon>Hypocreales incertae sedis</taxon>
        <taxon>Trichothecium</taxon>
    </lineage>
</organism>
<comment type="caution">
    <text evidence="1">The sequence shown here is derived from an EMBL/GenBank/DDBJ whole genome shotgun (WGS) entry which is preliminary data.</text>
</comment>
<reference evidence="1" key="1">
    <citation type="submission" date="2022-10" db="EMBL/GenBank/DDBJ databases">
        <title>Complete Genome of Trichothecium roseum strain YXFP-22015, a Plant Pathogen Isolated from Citrus.</title>
        <authorList>
            <person name="Wang Y."/>
            <person name="Zhu L."/>
        </authorList>
    </citation>
    <scope>NUCLEOTIDE SEQUENCE</scope>
    <source>
        <strain evidence="1">YXFP-22015</strain>
    </source>
</reference>
<accession>A0ACC0UVN0</accession>
<dbReference type="EMBL" id="CM047945">
    <property type="protein sequence ID" value="KAI9898167.1"/>
    <property type="molecule type" value="Genomic_DNA"/>
</dbReference>
<proteinExistence type="predicted"/>
<evidence type="ECO:0000313" key="2">
    <source>
        <dbReference type="Proteomes" id="UP001163324"/>
    </source>
</evidence>
<sequence length="2561" mass="285425">MDSEAGLVGSLVDRLAARLPHRTSGQTLPQDSVLNITRATLIQLSRVSIETIVDALLSLLENLARPYDSVAAHPSHVLHSELHVLSILADCCSERWLSLKQDKHQTHDHNNDNGGNDENENKDDDKDEAEDWPNPPPLDDRLISRILDALRGLLEPIPEDYVLPAQTLLDPVARRNVAVPRTRTANGVSTSTDQLNAHLRQLDTYIKIVVEYVTASSWKAAFDYFRNAIYSIRSTMINGPLEPPRSSVEAETAALVVVRLLSFFWVDGLKLRLIIQEICSSYLHFRKPYQNAIAVVIPLLITRWIDRFPSEFVELHLMRRRLDVSADTLFDMAQRMSDSSRKRSLLFPLQTTLLFLLPDIFEVASNLTEAKSPGIVKKVAFLDGLRKALRSRHEPAAYCLVSLLRAARHFDAENDAALASYAMDVQDEVREAVFQPLPSPLSGPAAANGPDSHPFDQDTMTAAFVSLARLNLDVGIGALVESCILTGVPGTFKLAAVRGCCYFAQQPDAKRYQELFHLMLPFMSSQLEALESVNPPKNEETDIPRSILQFLDASPGRLIEDLPTSSQSRGLFESFLFCVISAREDIRSLAVGVAQKLFAEKKDAFRKIAKDHLATYSLRKDLWSRSSKVLLSLCERLGTRINSDDLATLRSYLEARLLLVKHFAELSDIPTEVSEVVASSSKLETVLLVSLCSADGETCQMVTACIDTFLEECSSIDKNAESTKATASVLRNGDIFREIASRPYRFTGIVAFQKRIRGLLRRMQFPTTGILNAWETAFDRWIHLAKDVSTSAVDAVDDQTLSEWRNYSGFLASLGGICIADQAIILEEPALGGLRWIDRLSTDHYEEALLTRYLRLSIQLLACANVRVREAMRDVLSTDVSPALYQPLFRALESELEVLFNGALATADKGQSSEIMFAEQGASLLRALVEKLESPSDLGAASSIHLGSLTLSFAKFLDGVSETPDTLRVKIRVCHLSEALSKRKEHLNLRDDVRIRNQLLESIVRWIARPKSPNLEQVAMHPRAEDISRLQKDLDKACLKSLADLTFRLPLQPADTGTDAGMSEMKSQMFHTYFDKFLSLLNSDSSEMNKSEAAPSIASREDALTNSDFAISILSNLLSANIDVGLKHSLNIGYHENVEIRTAFVRVLYNILMQGTEFSNLTDSAVSEKYEELLELLTRDLSLSISMSAMCPSNEVDELAICLLNVFEQRGLTFDLFDALIKQEVDHTENESELLRRTCVATKMLSIYGKWKGAQYLKDTLQKVLERLMLTSQDLDLELDPARVGTGEEAQKNALQLRIVAKVFIDDICASASEIPATFRKICNIISNAVEPRFPDAKYTAVGAFIFLRFFCPAIVAPDAEGLVSTAPSKEMRRGLLLIAKIIQNLANNVLFGAKEPYMFPLNDFLAHNVFDVMGFLRQISGPAGPVECQTSTEVFDFGSCVSLHRFLYDHWDHVRQTLVSRERREYVRSPGEASRGRSPTLEPLRNLIANLGPPPLAVSWNRPQVSWNSPPLYSRFQNFMLRNAFKSTESFLTARAVYDGGESKDGLSIICVILRHIETEGIDYDTLLYCYLKIASRLWHEPFGLFIDATCYNGRSEPQDEIFRKLELLTPTELSRNLSRIYVYNMNSAFKRCFRRMLRVCTKNESSVFHPQNVEYHLMGSLTDLQAHFLLGQPHLPKETISVVTDTRYMFQPVTRLSKTKGKIEVIIKIGSQFVQVTTTKKQEVLAGFRLGSTINDIFRLTDVDEAATSIQTEDDSAFGLRADNGKIVMYFTSPKKAEVLQSIRGAKVRHGKDTRMYKPLERLIRPQDVPGTLLNLALTNLSSLDNTLRLSSYNLLGALCKAFKFSAASRLVCAKDVCIPLDATRFIVNISKELARTEPRLTSDFLTEFFVGWESFPDNQKALSLAYMAPWLAGLRTNVLSQDADAEKGREKIATLFRKLIDLSILNYGLLSYTLEQVVWPVLAQDEVLLDIFLEELLKTAMGYEVEEETLEILSSIVVGIGSLTLRGKILSRLRKALNRSSLRPTKYLPENAVWPEICVLVQFCLALSFDSGVQAQLFLPETFHVVTMLANTGGQTMRTLVHRLLINSIHAAYTSFVLDDVKAGKLKTTLDSLCEPRGDLFSAAPTFTRDGASVSTVQDSGAALAATENLAALLFDICAVAAPSVDMANAWRSRWMSLVASTAFQNNPAIQPKAFAVMGYLAREEVDDDLLYQVLVALRSSVSRFDEDDSNDLLVSIVTSLSKMMAKLPSASRYGLQLFWLAIALVRLFPPALFNCAAHFLEAVLSNIGTVGDIRGESMVSELLQGRGQIEEAAVPLDEAYGIYFDEETFHLAVCACLSRGLTDTATRPTTMRVLASFLEMTTWSPDAAPGTRRVSVPGSPYLALIRARAIGYEELKDSLWLAGITSDEDYTVSVQRHIDDVAAFSDDDLLVLSSIELVDFQYLEDSVQVRTLQWLKELAKARHRVMLHLTGALRPILDDVLLHGQNSTTLEAAHQLLRTLSEDISYAQAIDMAVSMADVLEDKGFSGLWRACSVATAGENQQECCALTEKLIQLIII</sequence>
<dbReference type="Proteomes" id="UP001163324">
    <property type="component" value="Chromosome 6"/>
</dbReference>
<protein>
    <submittedName>
        <fullName evidence="1">Uncharacterized protein</fullName>
    </submittedName>
</protein>
<evidence type="ECO:0000313" key="1">
    <source>
        <dbReference type="EMBL" id="KAI9898167.1"/>
    </source>
</evidence>